<feature type="coiled-coil region" evidence="1">
    <location>
        <begin position="123"/>
        <end position="155"/>
    </location>
</feature>
<feature type="region of interest" description="Disordered" evidence="2">
    <location>
        <begin position="162"/>
        <end position="182"/>
    </location>
</feature>
<comment type="caution">
    <text evidence="3">The sequence shown here is derived from an EMBL/GenBank/DDBJ whole genome shotgun (WGS) entry which is preliminary data.</text>
</comment>
<sequence>MTELHDQPTPPHGTDRWGEPVFGDGITTGSYVFMPQPGQEPGERDVFQVAFVGGPPGARDELVAFGWRYDAAAEEWEPYWQSVGPGSVPTYRVAGEQQNETPEAETPTTTKPAASPSVVDEVVAALQAKAQALSVEAEEEMRRDLEDQAQVWHEAADLARRTGRKAVRNAQPTAKPETDGEGAATRFNWSDIIPAPVDETAQERDRLIDCVNRVRVALRDCKERGATGMQYEIAVREAIGDREPRRGPGPLCHESDPRTLRECALKANHGGDHEDGDLAWPCQEHQPAAPADCNTGPAAGVRQDAAQPYPPHQWCKCRSCWGWFVEEHPGEDLDELGRDLGWWSGLPKHRDAPAGVAGEQQNETPEAETPTTNKPETDQGAEIERLREQLDEAEDTAEQLVRNIQTVARERDSYRKAWKEEQQRRAQAAAKLRAVAEGLESDADAPGVVEIVRPALRDSARQIRAALAAGVRQDGAQPCAECSHPKDAHREGDDPVTPGTCGVCDVDDPDEAHHDFARATP</sequence>
<feature type="region of interest" description="Disordered" evidence="2">
    <location>
        <begin position="1"/>
        <end position="24"/>
    </location>
</feature>
<evidence type="ECO:0000256" key="1">
    <source>
        <dbReference type="SAM" id="Coils"/>
    </source>
</evidence>
<feature type="compositionally biased region" description="Low complexity" evidence="2">
    <location>
        <begin position="100"/>
        <end position="114"/>
    </location>
</feature>
<feature type="region of interest" description="Disordered" evidence="2">
    <location>
        <begin position="349"/>
        <end position="380"/>
    </location>
</feature>
<dbReference type="EMBL" id="BNAT01000009">
    <property type="protein sequence ID" value="GHH87881.1"/>
    <property type="molecule type" value="Genomic_DNA"/>
</dbReference>
<gene>
    <name evidence="3" type="ORF">GCM10017771_30880</name>
</gene>
<dbReference type="Proteomes" id="UP000603227">
    <property type="component" value="Unassembled WGS sequence"/>
</dbReference>
<protein>
    <submittedName>
        <fullName evidence="3">Uncharacterized protein</fullName>
    </submittedName>
</protein>
<evidence type="ECO:0000313" key="3">
    <source>
        <dbReference type="EMBL" id="GHH87881.1"/>
    </source>
</evidence>
<keyword evidence="4" id="KW-1185">Reference proteome</keyword>
<organism evidence="3 4">
    <name type="scientific">Streptomyces capitiformicae</name>
    <dbReference type="NCBI Taxonomy" id="2014920"/>
    <lineage>
        <taxon>Bacteria</taxon>
        <taxon>Bacillati</taxon>
        <taxon>Actinomycetota</taxon>
        <taxon>Actinomycetes</taxon>
        <taxon>Kitasatosporales</taxon>
        <taxon>Streptomycetaceae</taxon>
        <taxon>Streptomyces</taxon>
    </lineage>
</organism>
<feature type="region of interest" description="Disordered" evidence="2">
    <location>
        <begin position="473"/>
        <end position="500"/>
    </location>
</feature>
<proteinExistence type="predicted"/>
<accession>A0A919LA50</accession>
<name>A0A919LA50_9ACTN</name>
<reference evidence="3" key="2">
    <citation type="submission" date="2020-09" db="EMBL/GenBank/DDBJ databases">
        <authorList>
            <person name="Sun Q."/>
            <person name="Zhou Y."/>
        </authorList>
    </citation>
    <scope>NUCLEOTIDE SEQUENCE</scope>
    <source>
        <strain evidence="3">CGMCC 4.7403</strain>
    </source>
</reference>
<feature type="compositionally biased region" description="Low complexity" evidence="2">
    <location>
        <begin position="359"/>
        <end position="374"/>
    </location>
</feature>
<dbReference type="AlphaFoldDB" id="A0A919LA50"/>
<dbReference type="RefSeq" id="WP_189783034.1">
    <property type="nucleotide sequence ID" value="NZ_BNAT01000009.1"/>
</dbReference>
<feature type="region of interest" description="Disordered" evidence="2">
    <location>
        <begin position="96"/>
        <end position="115"/>
    </location>
</feature>
<reference evidence="3" key="1">
    <citation type="journal article" date="2014" name="Int. J. Syst. Evol. Microbiol.">
        <title>Complete genome sequence of Corynebacterium casei LMG S-19264T (=DSM 44701T), isolated from a smear-ripened cheese.</title>
        <authorList>
            <consortium name="US DOE Joint Genome Institute (JGI-PGF)"/>
            <person name="Walter F."/>
            <person name="Albersmeier A."/>
            <person name="Kalinowski J."/>
            <person name="Ruckert C."/>
        </authorList>
    </citation>
    <scope>NUCLEOTIDE SEQUENCE</scope>
    <source>
        <strain evidence="3">CGMCC 4.7403</strain>
    </source>
</reference>
<keyword evidence="1" id="KW-0175">Coiled coil</keyword>
<evidence type="ECO:0000256" key="2">
    <source>
        <dbReference type="SAM" id="MobiDB-lite"/>
    </source>
</evidence>
<feature type="compositionally biased region" description="Basic and acidic residues" evidence="2">
    <location>
        <begin position="483"/>
        <end position="493"/>
    </location>
</feature>
<evidence type="ECO:0000313" key="4">
    <source>
        <dbReference type="Proteomes" id="UP000603227"/>
    </source>
</evidence>